<organism evidence="8 9">
    <name type="scientific">Streptantibioticus parmotrematis</name>
    <dbReference type="NCBI Taxonomy" id="2873249"/>
    <lineage>
        <taxon>Bacteria</taxon>
        <taxon>Bacillati</taxon>
        <taxon>Actinomycetota</taxon>
        <taxon>Actinomycetes</taxon>
        <taxon>Kitasatosporales</taxon>
        <taxon>Streptomycetaceae</taxon>
        <taxon>Streptantibioticus</taxon>
    </lineage>
</organism>
<dbReference type="EC" id="4.1.3.27" evidence="1"/>
<dbReference type="InterPro" id="IPR005801">
    <property type="entry name" value="ADC_synthase"/>
</dbReference>
<dbReference type="Gene3D" id="3.40.50.880">
    <property type="match status" value="1"/>
</dbReference>
<evidence type="ECO:0000259" key="6">
    <source>
        <dbReference type="Pfam" id="PF00117"/>
    </source>
</evidence>
<reference evidence="8 9" key="1">
    <citation type="submission" date="2021-08" db="EMBL/GenBank/DDBJ databases">
        <title>Streptomyces sp. PTM05 isolated from lichen.</title>
        <authorList>
            <person name="Somphong A."/>
            <person name="Phongsopitanun W."/>
            <person name="Tanasupawat S."/>
        </authorList>
    </citation>
    <scope>NUCLEOTIDE SEQUENCE [LARGE SCALE GENOMIC DNA]</scope>
    <source>
        <strain evidence="8 9">Ptm05</strain>
    </source>
</reference>
<dbReference type="Gene3D" id="3.60.120.10">
    <property type="entry name" value="Anthranilate synthase"/>
    <property type="match status" value="1"/>
</dbReference>
<evidence type="ECO:0000313" key="8">
    <source>
        <dbReference type="EMBL" id="MBY8885469.1"/>
    </source>
</evidence>
<dbReference type="EMBL" id="JAINVZ010000006">
    <property type="protein sequence ID" value="MBY8885469.1"/>
    <property type="molecule type" value="Genomic_DNA"/>
</dbReference>
<dbReference type="PRINTS" id="PR00096">
    <property type="entry name" value="GATASE"/>
</dbReference>
<evidence type="ECO:0000256" key="4">
    <source>
        <dbReference type="ARBA" id="ARBA00047683"/>
    </source>
</evidence>
<feature type="compositionally biased region" description="Acidic residues" evidence="5">
    <location>
        <begin position="650"/>
        <end position="659"/>
    </location>
</feature>
<keyword evidence="2" id="KW-0315">Glutamine amidotransferase</keyword>
<feature type="region of interest" description="Disordered" evidence="5">
    <location>
        <begin position="630"/>
        <end position="666"/>
    </location>
</feature>
<evidence type="ECO:0000256" key="2">
    <source>
        <dbReference type="ARBA" id="ARBA00022962"/>
    </source>
</evidence>
<evidence type="ECO:0000259" key="7">
    <source>
        <dbReference type="Pfam" id="PF00425"/>
    </source>
</evidence>
<comment type="catalytic activity">
    <reaction evidence="4">
        <text>chorismate + L-glutamine = anthranilate + pyruvate + L-glutamate + H(+)</text>
        <dbReference type="Rhea" id="RHEA:21732"/>
        <dbReference type="ChEBI" id="CHEBI:15361"/>
        <dbReference type="ChEBI" id="CHEBI:15378"/>
        <dbReference type="ChEBI" id="CHEBI:16567"/>
        <dbReference type="ChEBI" id="CHEBI:29748"/>
        <dbReference type="ChEBI" id="CHEBI:29985"/>
        <dbReference type="ChEBI" id="CHEBI:58359"/>
        <dbReference type="EC" id="4.1.3.27"/>
    </reaction>
</comment>
<dbReference type="PROSITE" id="PS51273">
    <property type="entry name" value="GATASE_TYPE_1"/>
    <property type="match status" value="1"/>
</dbReference>
<dbReference type="InterPro" id="IPR017926">
    <property type="entry name" value="GATASE"/>
</dbReference>
<dbReference type="PANTHER" id="PTHR11236">
    <property type="entry name" value="AMINOBENZOATE/ANTHRANILATE SYNTHASE"/>
    <property type="match status" value="1"/>
</dbReference>
<dbReference type="Pfam" id="PF00425">
    <property type="entry name" value="Chorismate_bind"/>
    <property type="match status" value="1"/>
</dbReference>
<dbReference type="InterPro" id="IPR006221">
    <property type="entry name" value="TrpG/PapA_dom"/>
</dbReference>
<dbReference type="SUPFAM" id="SSF56322">
    <property type="entry name" value="ADC synthase"/>
    <property type="match status" value="1"/>
</dbReference>
<dbReference type="CDD" id="cd01743">
    <property type="entry name" value="GATase1_Anthranilate_Synthase"/>
    <property type="match status" value="1"/>
</dbReference>
<dbReference type="InterPro" id="IPR019999">
    <property type="entry name" value="Anth_synth_I-like"/>
</dbReference>
<keyword evidence="9" id="KW-1185">Reference proteome</keyword>
<dbReference type="PRINTS" id="PR00097">
    <property type="entry name" value="ANTSNTHASEII"/>
</dbReference>
<name>A0ABS7QS08_9ACTN</name>
<dbReference type="InterPro" id="IPR029062">
    <property type="entry name" value="Class_I_gatase-like"/>
</dbReference>
<dbReference type="SUPFAM" id="SSF52317">
    <property type="entry name" value="Class I glutamine amidotransferase-like"/>
    <property type="match status" value="1"/>
</dbReference>
<dbReference type="PANTHER" id="PTHR11236:SF49">
    <property type="entry name" value="ANTHRANILATE SYNTHASE COMPONENT 1"/>
    <property type="match status" value="1"/>
</dbReference>
<gene>
    <name evidence="8" type="ORF">K7472_11490</name>
</gene>
<dbReference type="InterPro" id="IPR015890">
    <property type="entry name" value="Chorismate_C"/>
</dbReference>
<comment type="caution">
    <text evidence="8">The sequence shown here is derived from an EMBL/GenBank/DDBJ whole genome shotgun (WGS) entry which is preliminary data.</text>
</comment>
<dbReference type="Pfam" id="PF00117">
    <property type="entry name" value="GATase"/>
    <property type="match status" value="1"/>
</dbReference>
<dbReference type="Proteomes" id="UP001198565">
    <property type="component" value="Unassembled WGS sequence"/>
</dbReference>
<feature type="compositionally biased region" description="Basic and acidic residues" evidence="5">
    <location>
        <begin position="639"/>
        <end position="648"/>
    </location>
</feature>
<evidence type="ECO:0000256" key="1">
    <source>
        <dbReference type="ARBA" id="ARBA00012266"/>
    </source>
</evidence>
<feature type="domain" description="Chorismate-utilising enzyme C-terminal" evidence="7">
    <location>
        <begin position="112"/>
        <end position="371"/>
    </location>
</feature>
<feature type="domain" description="Glutamine amidotransferase" evidence="6">
    <location>
        <begin position="436"/>
        <end position="622"/>
    </location>
</feature>
<evidence type="ECO:0000256" key="3">
    <source>
        <dbReference type="ARBA" id="ARBA00023239"/>
    </source>
</evidence>
<evidence type="ECO:0000313" key="9">
    <source>
        <dbReference type="Proteomes" id="UP001198565"/>
    </source>
</evidence>
<keyword evidence="3" id="KW-0456">Lyase</keyword>
<evidence type="ECO:0000256" key="5">
    <source>
        <dbReference type="SAM" id="MobiDB-lite"/>
    </source>
</evidence>
<feature type="region of interest" description="Disordered" evidence="5">
    <location>
        <begin position="383"/>
        <end position="404"/>
    </location>
</feature>
<proteinExistence type="predicted"/>
<protein>
    <recommendedName>
        <fullName evidence="1">anthranilate synthase</fullName>
        <ecNumber evidence="1">4.1.3.27</ecNumber>
    </recommendedName>
</protein>
<dbReference type="RefSeq" id="WP_222976900.1">
    <property type="nucleotide sequence ID" value="NZ_JAINVZ010000006.1"/>
</dbReference>
<accession>A0ABS7QS08</accession>
<sequence>MTTAPYLPPPGTPYALLHRPGSGDADRVEVLTGPMREADGLERVTLEGDGRERLVLMPYRQIAERGYACPDDGEPLLVMDVAEHTTIPLATLLEDLPGEPPAIGALDFDRDDDAYARTVERIVRDEIGTGEGANFVLARSLRARLDGFGDDAARAVLRRLLTGETGTYWTFLVHTGDRYLIGSTPEQHVRVDGDTVRMNPISGTYRYAGQGPDEDGLLAFLKDPKEADELYMVVDEELKMMAALCHDDVRVTGPALRRMSRVAHTEYVLRGRSRRPLSDILSTTMFAPTVTGSPLENACRVIARYEPGGRGYYSGVIALASTDEHGERALDSAILIRTAEISTDGTMRLAAGATVVRDSRPEAETDETSAKAASLLGQFTGARRDDRKATGRAPATAESASVRRELSERNVGVSSFWLGSREERHRGDAGTSRSVLIVDGEDAFTAMLGYQLRALGNRVSVVPWRDAARLARPDAEIGHDLVLLGPGPGDPTDPRGEKITRLRETARALLARPGLPVAAVCLGHQLVCHLLGLPIVRLPRPNQGRRRRVSLHGRWYEAGFYNSYTAATPRDAVADPVFGRGPVRVAHGTGEEVIGLTGRGLATLQFHPESFLTDDGPGILRGLLDDALSTADGTRHRHRTDEGTKQNTDENTDDDTFEEEFAHGNR</sequence>